<protein>
    <submittedName>
        <fullName evidence="1">Uncharacterized protein</fullName>
    </submittedName>
</protein>
<gene>
    <name evidence="1" type="ORF">S01H1_58827</name>
</gene>
<dbReference type="PANTHER" id="PTHR32332:SF18">
    <property type="entry name" value="2-NITROPROPANE DIOXYGENASE"/>
    <property type="match status" value="1"/>
</dbReference>
<proteinExistence type="predicted"/>
<evidence type="ECO:0000313" key="1">
    <source>
        <dbReference type="EMBL" id="GAG22671.1"/>
    </source>
</evidence>
<dbReference type="Pfam" id="PF03060">
    <property type="entry name" value="NMO"/>
    <property type="match status" value="1"/>
</dbReference>
<organism evidence="1">
    <name type="scientific">marine sediment metagenome</name>
    <dbReference type="NCBI Taxonomy" id="412755"/>
    <lineage>
        <taxon>unclassified sequences</taxon>
        <taxon>metagenomes</taxon>
        <taxon>ecological metagenomes</taxon>
    </lineage>
</organism>
<comment type="caution">
    <text evidence="1">The sequence shown here is derived from an EMBL/GenBank/DDBJ whole genome shotgun (WGS) entry which is preliminary data.</text>
</comment>
<dbReference type="AlphaFoldDB" id="X0XCK0"/>
<dbReference type="Gene3D" id="3.20.20.70">
    <property type="entry name" value="Aldolase class I"/>
    <property type="match status" value="1"/>
</dbReference>
<sequence>KDVAKFLRLGAKGVQIATRFVTTFECSVPDEFKKLYIAAREEDVVIIDSPVGMPGRAIKTKFIDRIMHGEKMPFKCSYRCLRSCNPNTVPYCIAKALCDAITGDMDNAVVFAGSNVVKVKKIVSVKELINDIVSEAIEELRNKGAKL</sequence>
<name>X0XCK0_9ZZZZ</name>
<accession>X0XCK0</accession>
<dbReference type="PANTHER" id="PTHR32332">
    <property type="entry name" value="2-NITROPROPANE DIOXYGENASE"/>
    <property type="match status" value="1"/>
</dbReference>
<feature type="non-terminal residue" evidence="1">
    <location>
        <position position="1"/>
    </location>
</feature>
<dbReference type="InterPro" id="IPR013785">
    <property type="entry name" value="Aldolase_TIM"/>
</dbReference>
<reference evidence="1" key="1">
    <citation type="journal article" date="2014" name="Front. Microbiol.">
        <title>High frequency of phylogenetically diverse reductive dehalogenase-homologous genes in deep subseafloor sedimentary metagenomes.</title>
        <authorList>
            <person name="Kawai M."/>
            <person name="Futagami T."/>
            <person name="Toyoda A."/>
            <person name="Takaki Y."/>
            <person name="Nishi S."/>
            <person name="Hori S."/>
            <person name="Arai W."/>
            <person name="Tsubouchi T."/>
            <person name="Morono Y."/>
            <person name="Uchiyama I."/>
            <person name="Ito T."/>
            <person name="Fujiyama A."/>
            <person name="Inagaki F."/>
            <person name="Takami H."/>
        </authorList>
    </citation>
    <scope>NUCLEOTIDE SEQUENCE</scope>
    <source>
        <strain evidence="1">Expedition CK06-06</strain>
    </source>
</reference>
<dbReference type="EMBL" id="BARS01038444">
    <property type="protein sequence ID" value="GAG22671.1"/>
    <property type="molecule type" value="Genomic_DNA"/>
</dbReference>
<dbReference type="SUPFAM" id="SSF51412">
    <property type="entry name" value="Inosine monophosphate dehydrogenase (IMPDH)"/>
    <property type="match status" value="1"/>
</dbReference>